<keyword evidence="1" id="KW-1133">Transmembrane helix</keyword>
<name>A0A5B2TYX0_9FLAO</name>
<gene>
    <name evidence="2" type="ORF">F0361_05385</name>
</gene>
<keyword evidence="1" id="KW-0472">Membrane</keyword>
<dbReference type="Proteomes" id="UP000323188">
    <property type="component" value="Unassembled WGS sequence"/>
</dbReference>
<evidence type="ECO:0000313" key="2">
    <source>
        <dbReference type="EMBL" id="KAA2219045.1"/>
    </source>
</evidence>
<evidence type="ECO:0000313" key="3">
    <source>
        <dbReference type="Proteomes" id="UP000323188"/>
    </source>
</evidence>
<protein>
    <submittedName>
        <fullName evidence="2">Uncharacterized protein</fullName>
    </submittedName>
</protein>
<evidence type="ECO:0000256" key="1">
    <source>
        <dbReference type="SAM" id="Phobius"/>
    </source>
</evidence>
<sequence length="145" mass="16886">MVSQKRHWFWNLILVITIVLCVSALTVHYKNWVKTAPDHIRLLSGFYVENVAFSDLDSVVFVERIPPMIRLNGFSALEKEKGIFQEFKDSLTDKKIHVFVDNISQPKIKLVYKDSLKLYFNLKDSTETIELFNGLQEKLNIGRPN</sequence>
<organism evidence="2 3">
    <name type="scientific">Maribacter flavus</name>
    <dbReference type="NCBI Taxonomy" id="1658664"/>
    <lineage>
        <taxon>Bacteria</taxon>
        <taxon>Pseudomonadati</taxon>
        <taxon>Bacteroidota</taxon>
        <taxon>Flavobacteriia</taxon>
        <taxon>Flavobacteriales</taxon>
        <taxon>Flavobacteriaceae</taxon>
        <taxon>Maribacter</taxon>
    </lineage>
</organism>
<feature type="transmembrane region" description="Helical" evidence="1">
    <location>
        <begin position="7"/>
        <end position="29"/>
    </location>
</feature>
<accession>A0A5B2TYX0</accession>
<dbReference type="AlphaFoldDB" id="A0A5B2TYX0"/>
<keyword evidence="1" id="KW-0812">Transmembrane</keyword>
<proteinExistence type="predicted"/>
<reference evidence="2 3" key="1">
    <citation type="submission" date="2019-09" db="EMBL/GenBank/DDBJ databases">
        <authorList>
            <person name="Khan S.A."/>
            <person name="Jeon C.O."/>
            <person name="Chun B.H."/>
            <person name="Jeong S.E."/>
        </authorList>
    </citation>
    <scope>NUCLEOTIDE SEQUENCE [LARGE SCALE GENOMIC DNA]</scope>
    <source>
        <strain evidence="2 3">KCTC 42508</strain>
    </source>
</reference>
<comment type="caution">
    <text evidence="2">The sequence shown here is derived from an EMBL/GenBank/DDBJ whole genome shotgun (WGS) entry which is preliminary data.</text>
</comment>
<dbReference type="RefSeq" id="WP_154917528.1">
    <property type="nucleotide sequence ID" value="NZ_VUOE01000001.1"/>
</dbReference>
<dbReference type="EMBL" id="VUOE01000001">
    <property type="protein sequence ID" value="KAA2219045.1"/>
    <property type="molecule type" value="Genomic_DNA"/>
</dbReference>